<dbReference type="RefSeq" id="WP_238590421.1">
    <property type="nucleotide sequence ID" value="NZ_CP011801.1"/>
</dbReference>
<dbReference type="InterPro" id="IPR013978">
    <property type="entry name" value="MEKHLA"/>
</dbReference>
<organism evidence="2 3">
    <name type="scientific">Nitrospira moscoviensis</name>
    <dbReference type="NCBI Taxonomy" id="42253"/>
    <lineage>
        <taxon>Bacteria</taxon>
        <taxon>Pseudomonadati</taxon>
        <taxon>Nitrospirota</taxon>
        <taxon>Nitrospiria</taxon>
        <taxon>Nitrospirales</taxon>
        <taxon>Nitrospiraceae</taxon>
        <taxon>Nitrospira</taxon>
    </lineage>
</organism>
<dbReference type="STRING" id="42253.NITMOv2_4814"/>
<dbReference type="SUPFAM" id="SSF55785">
    <property type="entry name" value="PYP-like sensor domain (PAS domain)"/>
    <property type="match status" value="1"/>
</dbReference>
<dbReference type="Pfam" id="PF08670">
    <property type="entry name" value="MEKHLA"/>
    <property type="match status" value="1"/>
</dbReference>
<dbReference type="InterPro" id="IPR035965">
    <property type="entry name" value="PAS-like_dom_sf"/>
</dbReference>
<keyword evidence="3" id="KW-1185">Reference proteome</keyword>
<reference evidence="2 3" key="1">
    <citation type="journal article" date="2015" name="Proc. Natl. Acad. Sci. U.S.A.">
        <title>Expanded metabolic versatility of ubiquitous nitrite-oxidizing bacteria from the genus Nitrospira.</title>
        <authorList>
            <person name="Koch H."/>
            <person name="Lucker S."/>
            <person name="Albertsen M."/>
            <person name="Kitzinger K."/>
            <person name="Herbold C."/>
            <person name="Spieck E."/>
            <person name="Nielsen P.H."/>
            <person name="Wagner M."/>
            <person name="Daims H."/>
        </authorList>
    </citation>
    <scope>NUCLEOTIDE SEQUENCE [LARGE SCALE GENOMIC DNA]</scope>
    <source>
        <strain evidence="2 3">NSP M-1</strain>
    </source>
</reference>
<feature type="domain" description="MEKHLA" evidence="1">
    <location>
        <begin position="26"/>
        <end position="166"/>
    </location>
</feature>
<dbReference type="Gene3D" id="3.30.450.20">
    <property type="entry name" value="PAS domain"/>
    <property type="match status" value="1"/>
</dbReference>
<dbReference type="PATRIC" id="fig|42253.5.peg.4747"/>
<name>A0A0K2GKM4_NITMO</name>
<proteinExistence type="predicted"/>
<evidence type="ECO:0000259" key="1">
    <source>
        <dbReference type="Pfam" id="PF08670"/>
    </source>
</evidence>
<accession>A0A0K2GKM4</accession>
<dbReference type="KEGG" id="nmv:NITMOv2_4814"/>
<evidence type="ECO:0000313" key="3">
    <source>
        <dbReference type="Proteomes" id="UP000069205"/>
    </source>
</evidence>
<protein>
    <recommendedName>
        <fullName evidence="1">MEKHLA domain-containing protein</fullName>
    </recommendedName>
</protein>
<dbReference type="EMBL" id="CP011801">
    <property type="protein sequence ID" value="ALA61182.1"/>
    <property type="molecule type" value="Genomic_DNA"/>
</dbReference>
<dbReference type="AlphaFoldDB" id="A0A0K2GKM4"/>
<dbReference type="Proteomes" id="UP000069205">
    <property type="component" value="Chromosome"/>
</dbReference>
<evidence type="ECO:0000313" key="2">
    <source>
        <dbReference type="EMBL" id="ALA61182.1"/>
    </source>
</evidence>
<sequence>MPVWCLTMTADPAITDPVWARTPHVRWAQRLLDSFHRWTGRQLIDRGGPAAEQARRLFTAPFVVVSHGMEEDPLLNYGNQAALELWEMTWDELVGTPSRRTAEPVNQEERARLLQLVTEHGSIDRYRGVRISATGKRFLVEAATVWNVADEQGRRVGQAATFAQWTRLA</sequence>
<gene>
    <name evidence="2" type="ORF">NITMOv2_4814</name>
</gene>